<dbReference type="AlphaFoldDB" id="A0A5P1F9R2"/>
<organism evidence="2 3">
    <name type="scientific">Asparagus officinalis</name>
    <name type="common">Garden asparagus</name>
    <dbReference type="NCBI Taxonomy" id="4686"/>
    <lineage>
        <taxon>Eukaryota</taxon>
        <taxon>Viridiplantae</taxon>
        <taxon>Streptophyta</taxon>
        <taxon>Embryophyta</taxon>
        <taxon>Tracheophyta</taxon>
        <taxon>Spermatophyta</taxon>
        <taxon>Magnoliopsida</taxon>
        <taxon>Liliopsida</taxon>
        <taxon>Asparagales</taxon>
        <taxon>Asparagaceae</taxon>
        <taxon>Asparagoideae</taxon>
        <taxon>Asparagus</taxon>
    </lineage>
</organism>
<sequence length="100" mass="10594">MLGCGCSGDTRQRVVAVGCVLVGSGVVGVVEKKRVSSENNGALAFKGENRLGLSGECRERVDVANVKADVKVAEGKRIVRRNPLGSPNIKEEESGLSRKR</sequence>
<dbReference type="EMBL" id="CM007384">
    <property type="protein sequence ID" value="ONK73381.1"/>
    <property type="molecule type" value="Genomic_DNA"/>
</dbReference>
<evidence type="ECO:0000313" key="2">
    <source>
        <dbReference type="EMBL" id="ONK73381.1"/>
    </source>
</evidence>
<dbReference type="Gramene" id="ONK73381">
    <property type="protein sequence ID" value="ONK73381"/>
    <property type="gene ID" value="A4U43_C04F30870"/>
</dbReference>
<reference evidence="3" key="1">
    <citation type="journal article" date="2017" name="Nat. Commun.">
        <title>The asparagus genome sheds light on the origin and evolution of a young Y chromosome.</title>
        <authorList>
            <person name="Harkess A."/>
            <person name="Zhou J."/>
            <person name="Xu C."/>
            <person name="Bowers J.E."/>
            <person name="Van der Hulst R."/>
            <person name="Ayyampalayam S."/>
            <person name="Mercati F."/>
            <person name="Riccardi P."/>
            <person name="McKain M.R."/>
            <person name="Kakrana A."/>
            <person name="Tang H."/>
            <person name="Ray J."/>
            <person name="Groenendijk J."/>
            <person name="Arikit S."/>
            <person name="Mathioni S.M."/>
            <person name="Nakano M."/>
            <person name="Shan H."/>
            <person name="Telgmann-Rauber A."/>
            <person name="Kanno A."/>
            <person name="Yue Z."/>
            <person name="Chen H."/>
            <person name="Li W."/>
            <person name="Chen Y."/>
            <person name="Xu X."/>
            <person name="Zhang Y."/>
            <person name="Luo S."/>
            <person name="Chen H."/>
            <person name="Gao J."/>
            <person name="Mao Z."/>
            <person name="Pires J.C."/>
            <person name="Luo M."/>
            <person name="Kudrna D."/>
            <person name="Wing R.A."/>
            <person name="Meyers B.C."/>
            <person name="Yi K."/>
            <person name="Kong H."/>
            <person name="Lavrijsen P."/>
            <person name="Sunseri F."/>
            <person name="Falavigna A."/>
            <person name="Ye Y."/>
            <person name="Leebens-Mack J.H."/>
            <person name="Chen G."/>
        </authorList>
    </citation>
    <scope>NUCLEOTIDE SEQUENCE [LARGE SCALE GENOMIC DNA]</scope>
    <source>
        <strain evidence="3">cv. DH0086</strain>
    </source>
</reference>
<name>A0A5P1F9R2_ASPOF</name>
<evidence type="ECO:0000256" key="1">
    <source>
        <dbReference type="SAM" id="MobiDB-lite"/>
    </source>
</evidence>
<proteinExistence type="predicted"/>
<evidence type="ECO:0000313" key="3">
    <source>
        <dbReference type="Proteomes" id="UP000243459"/>
    </source>
</evidence>
<gene>
    <name evidence="2" type="ORF">A4U43_C04F30870</name>
</gene>
<feature type="compositionally biased region" description="Basic and acidic residues" evidence="1">
    <location>
        <begin position="89"/>
        <end position="100"/>
    </location>
</feature>
<accession>A0A5P1F9R2</accession>
<dbReference type="Proteomes" id="UP000243459">
    <property type="component" value="Chromosome 4"/>
</dbReference>
<protein>
    <submittedName>
        <fullName evidence="2">Uncharacterized protein</fullName>
    </submittedName>
</protein>
<feature type="region of interest" description="Disordered" evidence="1">
    <location>
        <begin position="81"/>
        <end position="100"/>
    </location>
</feature>
<keyword evidence="3" id="KW-1185">Reference proteome</keyword>